<dbReference type="Gene3D" id="3.30.465.10">
    <property type="match status" value="1"/>
</dbReference>
<dbReference type="Gene3D" id="3.30.70.610">
    <property type="entry name" value="D-lactate dehydrogenase, cap domain, subdomain 1"/>
    <property type="match status" value="2"/>
</dbReference>
<evidence type="ECO:0000256" key="8">
    <source>
        <dbReference type="SAM" id="MobiDB-lite"/>
    </source>
</evidence>
<dbReference type="InterPro" id="IPR012256">
    <property type="entry name" value="D_lactate_DH"/>
</dbReference>
<comment type="catalytic activity">
    <reaction evidence="5 6">
        <text>(R)-lactate + a quinone = a quinol + pyruvate</text>
        <dbReference type="Rhea" id="RHEA:51468"/>
        <dbReference type="ChEBI" id="CHEBI:15361"/>
        <dbReference type="ChEBI" id="CHEBI:16004"/>
        <dbReference type="ChEBI" id="CHEBI:24646"/>
        <dbReference type="ChEBI" id="CHEBI:132124"/>
        <dbReference type="EC" id="1.1.5.12"/>
    </reaction>
</comment>
<evidence type="ECO:0000256" key="3">
    <source>
        <dbReference type="ARBA" id="ARBA00022827"/>
    </source>
</evidence>
<dbReference type="InterPro" id="IPR016166">
    <property type="entry name" value="FAD-bd_PCMH"/>
</dbReference>
<feature type="binding site" evidence="5 7">
    <location>
        <position position="153"/>
    </location>
    <ligand>
        <name>FAD</name>
        <dbReference type="ChEBI" id="CHEBI:57692"/>
    </ligand>
</feature>
<dbReference type="InterPro" id="IPR016172">
    <property type="entry name" value="D-lactate_DH_C-sub1"/>
</dbReference>
<dbReference type="GO" id="GO:0102029">
    <property type="term" value="F:D-lactate dehydrogenase (quinone) activity"/>
    <property type="evidence" value="ECO:0007669"/>
    <property type="project" value="UniProtKB-EC"/>
</dbReference>
<dbReference type="OrthoDB" id="9772552at2"/>
<dbReference type="EC" id="1.1.5.12" evidence="5"/>
<dbReference type="EMBL" id="ATHL01000064">
    <property type="protein sequence ID" value="EQB16850.1"/>
    <property type="molecule type" value="Genomic_DNA"/>
</dbReference>
<dbReference type="HAMAP" id="MF_02092">
    <property type="entry name" value="DLDH_Dld"/>
    <property type="match status" value="1"/>
</dbReference>
<keyword evidence="4 5" id="KW-0560">Oxidoreductase</keyword>
<dbReference type="InterPro" id="IPR016164">
    <property type="entry name" value="FAD-linked_Oxase-like_C"/>
</dbReference>
<evidence type="ECO:0000256" key="5">
    <source>
        <dbReference type="HAMAP-Rule" id="MF_02092"/>
    </source>
</evidence>
<comment type="caution">
    <text evidence="10">The sequence shown here is derived from an EMBL/GenBank/DDBJ whole genome shotgun (WGS) entry which is preliminary data.</text>
</comment>
<comment type="subcellular location">
    <subcellularLocation>
        <location evidence="5">Cell inner membrane</location>
        <topology evidence="5">Peripheral membrane protein</topology>
        <orientation evidence="5">Cytoplasmic side</orientation>
    </subcellularLocation>
</comment>
<keyword evidence="5" id="KW-1003">Cell membrane</keyword>
<dbReference type="InterPro" id="IPR036318">
    <property type="entry name" value="FAD-bd_PCMH-like_sf"/>
</dbReference>
<evidence type="ECO:0000313" key="11">
    <source>
        <dbReference type="Proteomes" id="UP000015527"/>
    </source>
</evidence>
<dbReference type="GO" id="GO:0071949">
    <property type="term" value="F:FAD binding"/>
    <property type="evidence" value="ECO:0007669"/>
    <property type="project" value="InterPro"/>
</dbReference>
<dbReference type="GO" id="GO:0006089">
    <property type="term" value="P:lactate metabolic process"/>
    <property type="evidence" value="ECO:0007669"/>
    <property type="project" value="UniProtKB-UniRule"/>
</dbReference>
<evidence type="ECO:0000256" key="6">
    <source>
        <dbReference type="PIRNR" id="PIRNR000101"/>
    </source>
</evidence>
<feature type="binding site" evidence="5 7">
    <location>
        <begin position="80"/>
        <end position="84"/>
    </location>
    <ligand>
        <name>FAD</name>
        <dbReference type="ChEBI" id="CHEBI:57692"/>
    </ligand>
</feature>
<dbReference type="RefSeq" id="WP_021233723.1">
    <property type="nucleotide sequence ID" value="NZ_ATHL01000064.1"/>
</dbReference>
<keyword evidence="11" id="KW-1185">Reference proteome</keyword>
<dbReference type="InterPro" id="IPR016173">
    <property type="entry name" value="D-lactate_DH_C-sub2"/>
</dbReference>
<evidence type="ECO:0000313" key="10">
    <source>
        <dbReference type="EMBL" id="EQB16850.1"/>
    </source>
</evidence>
<keyword evidence="5" id="KW-0997">Cell inner membrane</keyword>
<dbReference type="Gene3D" id="3.30.43.10">
    <property type="entry name" value="Uridine Diphospho-n-acetylenolpyruvylglucosamine Reductase, domain 2"/>
    <property type="match status" value="1"/>
</dbReference>
<dbReference type="GO" id="GO:0004458">
    <property type="term" value="F:D-lactate dehydrogenase (cytochrome) activity"/>
    <property type="evidence" value="ECO:0007669"/>
    <property type="project" value="UniProtKB-UniRule"/>
</dbReference>
<feature type="binding site" evidence="5 7">
    <location>
        <position position="163"/>
    </location>
    <ligand>
        <name>FAD</name>
        <dbReference type="ChEBI" id="CHEBI:57692"/>
    </ligand>
</feature>
<dbReference type="PATRIC" id="fig|1096930.3.peg.1812"/>
<dbReference type="GO" id="GO:0055085">
    <property type="term" value="P:transmembrane transport"/>
    <property type="evidence" value="ECO:0007669"/>
    <property type="project" value="InterPro"/>
</dbReference>
<feature type="binding site" evidence="5 7">
    <location>
        <position position="146"/>
    </location>
    <ligand>
        <name>FAD</name>
        <dbReference type="ChEBI" id="CHEBI:57692"/>
    </ligand>
</feature>
<feature type="binding site" evidence="7">
    <location>
        <position position="260"/>
    </location>
    <ligand>
        <name>FAD</name>
        <dbReference type="ChEBI" id="CHEBI:57692"/>
    </ligand>
</feature>
<protein>
    <recommendedName>
        <fullName evidence="5">Quinone-dependent D-lactate dehydrogenase</fullName>
        <ecNumber evidence="5">1.1.5.12</ecNumber>
    </recommendedName>
    <alternativeName>
        <fullName evidence="5">D-lactate dehydrogenase</fullName>
        <shortName evidence="5">D-LDH</shortName>
    </alternativeName>
</protein>
<dbReference type="AlphaFoldDB" id="T0IYB8"/>
<reference evidence="10 11" key="1">
    <citation type="journal article" date="2013" name="Genome Announc.">
        <title>Genome Sequence of Novosphingobium lindaniclasticum LE124T, Isolated from a Hexachlorocyclohexane Dumpsite.</title>
        <authorList>
            <person name="Saxena A."/>
            <person name="Nayyar N."/>
            <person name="Sangwan N."/>
            <person name="Kumari R."/>
            <person name="Khurana J.P."/>
            <person name="Lal R."/>
        </authorList>
    </citation>
    <scope>NUCLEOTIDE SEQUENCE [LARGE SCALE GENOMIC DNA]</scope>
    <source>
        <strain evidence="10 11">LE124</strain>
    </source>
</reference>
<feature type="domain" description="FAD-binding PCMH-type" evidence="9">
    <location>
        <begin position="46"/>
        <end position="219"/>
    </location>
</feature>
<dbReference type="GO" id="GO:0048038">
    <property type="term" value="F:quinone binding"/>
    <property type="evidence" value="ECO:0007669"/>
    <property type="project" value="UniProtKB-KW"/>
</dbReference>
<sequence length="571" mass="62483">MYQPLDSDQKVDVPTLAMQLASIVGSKGVITDPDRMRPYCTGYREGAGAAVAVVRPRTLLQQWEAFKACVAAGCIVITQAANTGLTGGSTPEGEYDRPVVVMNTMHIKGIFPIRGGQQVVCLPGSTLDELEGTLAPLGREPHSVLGSSCLGASVVGGICNNSGGALLSRGPAYTEYAVYACVGPNRSVRFHNHLGIELGETPEEILSRLASGNFGDSDVHDNSQKASADDYETIVRSVDASTPARHNNDPARLYEVSGSAGRTMVFAVRVDSFQSAGDAATFYIGTNDPACLSSVRRHILTNAEFLPTSAEYIHKDAFDSAAVYGKDIFCLIRRLGTARLPALFALKSRVDRLSKKLPLVPAHLADRLLQFAYRFTPGHLPKRMLQYRQKYDHHLIVKASGPAIQETRRLLGDILTREAGAMFECTADEARAAFLHRFAVAGAAVRQQIVDDRLIEGIVALDVALARNDPNWFEVLPDEIERRLIGKFYYGHFFCHVFHQDYLVRRGESVDEVKAALLNLMEARGARHPAEHNVGHRYKADEPLVRHYQSLDPTNSLNPGLGMTSRKEGWA</sequence>
<evidence type="ECO:0000256" key="1">
    <source>
        <dbReference type="ARBA" id="ARBA00001974"/>
    </source>
</evidence>
<dbReference type="SUPFAM" id="SSF56176">
    <property type="entry name" value="FAD-binding/transporter-associated domain-like"/>
    <property type="match status" value="1"/>
</dbReference>
<dbReference type="InterPro" id="IPR016169">
    <property type="entry name" value="FAD-bd_PCMH_sub2"/>
</dbReference>
<feature type="binding site" evidence="5 7">
    <location>
        <begin position="88"/>
        <end position="89"/>
    </location>
    <ligand>
        <name>FAD</name>
        <dbReference type="ChEBI" id="CHEBI:57692"/>
    </ligand>
</feature>
<dbReference type="PANTHER" id="PTHR43716:SF1">
    <property type="entry name" value="D-2-HYDROXYGLUTARATE DEHYDROGENASE, MITOCHONDRIAL"/>
    <property type="match status" value="1"/>
</dbReference>
<dbReference type="GO" id="GO:0031234">
    <property type="term" value="C:extrinsic component of cytoplasmic side of plasma membrane"/>
    <property type="evidence" value="ECO:0007669"/>
    <property type="project" value="UniProtKB-UniRule"/>
</dbReference>
<name>T0IYB8_9SPHN</name>
<dbReference type="InterPro" id="IPR016167">
    <property type="entry name" value="FAD-bd_PCMH_sub1"/>
</dbReference>
<dbReference type="PROSITE" id="PS51387">
    <property type="entry name" value="FAD_PCMH"/>
    <property type="match status" value="1"/>
</dbReference>
<keyword evidence="2 5" id="KW-0285">Flavoprotein</keyword>
<keyword evidence="5" id="KW-0472">Membrane</keyword>
<keyword evidence="5 6" id="KW-0874">Quinone</keyword>
<comment type="function">
    <text evidence="5 6">Catalyzes the oxidation of D-lactate to pyruvate.</text>
</comment>
<feature type="binding site" evidence="5 7">
    <location>
        <position position="265"/>
    </location>
    <ligand>
        <name>FAD</name>
        <dbReference type="ChEBI" id="CHEBI:57692"/>
    </ligand>
</feature>
<comment type="similarity">
    <text evidence="5">Belongs to the quinone-dependent D-lactate dehydrogenase family.</text>
</comment>
<dbReference type="SUPFAM" id="SSF55103">
    <property type="entry name" value="FAD-linked oxidases, C-terminal domain"/>
    <property type="match status" value="1"/>
</dbReference>
<dbReference type="InterPro" id="IPR015409">
    <property type="entry name" value="Lactate_DH_C"/>
</dbReference>
<dbReference type="Gene3D" id="3.30.1370.20">
    <property type="entry name" value="D-lactate dehydrogenase, cap domain, subdomain 2"/>
    <property type="match status" value="1"/>
</dbReference>
<dbReference type="NCBIfam" id="NF008387">
    <property type="entry name" value="PRK11183.1"/>
    <property type="match status" value="1"/>
</dbReference>
<dbReference type="PANTHER" id="PTHR43716">
    <property type="entry name" value="D-2-HYDROXYGLUTARATE DEHYDROGENASE, MITOCHONDRIAL"/>
    <property type="match status" value="1"/>
</dbReference>
<evidence type="ECO:0000256" key="2">
    <source>
        <dbReference type="ARBA" id="ARBA00022630"/>
    </source>
</evidence>
<dbReference type="Proteomes" id="UP000015527">
    <property type="component" value="Unassembled WGS sequence"/>
</dbReference>
<evidence type="ECO:0000256" key="4">
    <source>
        <dbReference type="ARBA" id="ARBA00023002"/>
    </source>
</evidence>
<keyword evidence="3 5" id="KW-0274">FAD</keyword>
<organism evidence="10 11">
    <name type="scientific">Novosphingobium lindaniclasticum LE124</name>
    <dbReference type="NCBI Taxonomy" id="1096930"/>
    <lineage>
        <taxon>Bacteria</taxon>
        <taxon>Pseudomonadati</taxon>
        <taxon>Pseudomonadota</taxon>
        <taxon>Alphaproteobacteria</taxon>
        <taxon>Sphingomonadales</taxon>
        <taxon>Sphingomonadaceae</taxon>
        <taxon>Novosphingobium</taxon>
    </lineage>
</organism>
<dbReference type="Pfam" id="PF09330">
    <property type="entry name" value="Lact-deh-memb"/>
    <property type="match status" value="1"/>
</dbReference>
<dbReference type="GO" id="GO:0022904">
    <property type="term" value="P:respiratory electron transport chain"/>
    <property type="evidence" value="ECO:0007669"/>
    <property type="project" value="InterPro"/>
</dbReference>
<proteinExistence type="inferred from homology"/>
<dbReference type="InterPro" id="IPR051264">
    <property type="entry name" value="FAD-oxidored/transferase_4"/>
</dbReference>
<gene>
    <name evidence="5" type="primary">dld</name>
    <name evidence="10" type="ORF">L284_09145</name>
</gene>
<evidence type="ECO:0000259" key="9">
    <source>
        <dbReference type="PROSITE" id="PS51387"/>
    </source>
</evidence>
<feature type="region of interest" description="Disordered" evidence="8">
    <location>
        <begin position="550"/>
        <end position="571"/>
    </location>
</feature>
<comment type="cofactor">
    <cofactor evidence="1 5 6 7">
        <name>FAD</name>
        <dbReference type="ChEBI" id="CHEBI:57692"/>
    </cofactor>
</comment>
<dbReference type="eggNOG" id="COG0277">
    <property type="taxonomic scope" value="Bacteria"/>
</dbReference>
<dbReference type="PIRSF" id="PIRSF000101">
    <property type="entry name" value="D-lactate_dh"/>
    <property type="match status" value="1"/>
</dbReference>
<evidence type="ECO:0000256" key="7">
    <source>
        <dbReference type="PIRSR" id="PIRSR000101-1"/>
    </source>
</evidence>
<accession>T0IYB8</accession>